<evidence type="ECO:0000256" key="1">
    <source>
        <dbReference type="ARBA" id="ARBA00023002"/>
    </source>
</evidence>
<evidence type="ECO:0000259" key="2">
    <source>
        <dbReference type="SMART" id="SM00903"/>
    </source>
</evidence>
<dbReference type="EMBL" id="BMVN01000014">
    <property type="protein sequence ID" value="GHA33750.1"/>
    <property type="molecule type" value="Genomic_DNA"/>
</dbReference>
<dbReference type="InterPro" id="IPR002563">
    <property type="entry name" value="Flavin_Rdtase-like_dom"/>
</dbReference>
<reference evidence="4" key="1">
    <citation type="journal article" date="2019" name="Int. J. Syst. Evol. Microbiol.">
        <title>The Global Catalogue of Microorganisms (GCM) 10K type strain sequencing project: providing services to taxonomists for standard genome sequencing and annotation.</title>
        <authorList>
            <consortium name="The Broad Institute Genomics Platform"/>
            <consortium name="The Broad Institute Genome Sequencing Center for Infectious Disease"/>
            <person name="Wu L."/>
            <person name="Ma J."/>
        </authorList>
    </citation>
    <scope>NUCLEOTIDE SEQUENCE [LARGE SCALE GENOMIC DNA]</scope>
    <source>
        <strain evidence="4">JCM 4733</strain>
    </source>
</reference>
<dbReference type="Pfam" id="PF01613">
    <property type="entry name" value="Flavin_Reduct"/>
    <property type="match status" value="1"/>
</dbReference>
<keyword evidence="4" id="KW-1185">Reference proteome</keyword>
<sequence>MITTTSTRPDSTFHDSVWSAAGRVATGVSVLTAGRGDEVHGSTASTFTFISRQPPLIAVALHRDSHLLTVIRQTGTLGVNVLSSHQTAVARHFASRKRGRGVEQFTGIPWQPDEDGVPRLAGTVSWLCCRAEQYIAAGDHEIVLAEVRSVSQEQTATAPLLYFAGRLHPGSIPTEESEH</sequence>
<dbReference type="InterPro" id="IPR050268">
    <property type="entry name" value="NADH-dep_flavin_reductase"/>
</dbReference>
<dbReference type="SMART" id="SM00903">
    <property type="entry name" value="Flavin_Reduct"/>
    <property type="match status" value="1"/>
</dbReference>
<dbReference type="PANTHER" id="PTHR30466">
    <property type="entry name" value="FLAVIN REDUCTASE"/>
    <property type="match status" value="1"/>
</dbReference>
<keyword evidence="1" id="KW-0560">Oxidoreductase</keyword>
<protein>
    <recommendedName>
        <fullName evidence="2">Flavin reductase like domain-containing protein</fullName>
    </recommendedName>
</protein>
<name>A0ABQ3CR40_9ACTN</name>
<feature type="domain" description="Flavin reductase like" evidence="2">
    <location>
        <begin position="21"/>
        <end position="169"/>
    </location>
</feature>
<dbReference type="InterPro" id="IPR012349">
    <property type="entry name" value="Split_barrel_FMN-bd"/>
</dbReference>
<proteinExistence type="predicted"/>
<organism evidence="3 4">
    <name type="scientific">Streptomyces canarius</name>
    <dbReference type="NCBI Taxonomy" id="285453"/>
    <lineage>
        <taxon>Bacteria</taxon>
        <taxon>Bacillati</taxon>
        <taxon>Actinomycetota</taxon>
        <taxon>Actinomycetes</taxon>
        <taxon>Kitasatosporales</taxon>
        <taxon>Streptomycetaceae</taxon>
        <taxon>Streptomyces</taxon>
    </lineage>
</organism>
<dbReference type="SUPFAM" id="SSF50475">
    <property type="entry name" value="FMN-binding split barrel"/>
    <property type="match status" value="1"/>
</dbReference>
<accession>A0ABQ3CR40</accession>
<evidence type="ECO:0000313" key="4">
    <source>
        <dbReference type="Proteomes" id="UP000653644"/>
    </source>
</evidence>
<dbReference type="Gene3D" id="2.30.110.10">
    <property type="entry name" value="Electron Transport, Fmn-binding Protein, Chain A"/>
    <property type="match status" value="1"/>
</dbReference>
<dbReference type="PANTHER" id="PTHR30466:SF1">
    <property type="entry name" value="FMN REDUCTASE (NADH) RUTF"/>
    <property type="match status" value="1"/>
</dbReference>
<gene>
    <name evidence="3" type="ORF">GCM10010345_42860</name>
</gene>
<comment type="caution">
    <text evidence="3">The sequence shown here is derived from an EMBL/GenBank/DDBJ whole genome shotgun (WGS) entry which is preliminary data.</text>
</comment>
<dbReference type="RefSeq" id="WP_189888366.1">
    <property type="nucleotide sequence ID" value="NZ_BMVN01000014.1"/>
</dbReference>
<dbReference type="Proteomes" id="UP000653644">
    <property type="component" value="Unassembled WGS sequence"/>
</dbReference>
<evidence type="ECO:0000313" key="3">
    <source>
        <dbReference type="EMBL" id="GHA33750.1"/>
    </source>
</evidence>